<keyword evidence="2" id="KW-1185">Reference proteome</keyword>
<dbReference type="EMBL" id="JADLQN010000003">
    <property type="protein sequence ID" value="MBF6356523.1"/>
    <property type="molecule type" value="Genomic_DNA"/>
</dbReference>
<comment type="caution">
    <text evidence="1">The sequence shown here is derived from an EMBL/GenBank/DDBJ whole genome shotgun (WGS) entry which is preliminary data.</text>
</comment>
<dbReference type="RefSeq" id="WP_195003387.1">
    <property type="nucleotide sequence ID" value="NZ_JADLQN010000003.1"/>
</dbReference>
<evidence type="ECO:0000313" key="2">
    <source>
        <dbReference type="Proteomes" id="UP000707731"/>
    </source>
</evidence>
<evidence type="ECO:0000313" key="1">
    <source>
        <dbReference type="EMBL" id="MBF6356523.1"/>
    </source>
</evidence>
<name>A0ABS0DF70_9NOCA</name>
<dbReference type="Proteomes" id="UP000707731">
    <property type="component" value="Unassembled WGS sequence"/>
</dbReference>
<proteinExistence type="predicted"/>
<protein>
    <submittedName>
        <fullName evidence="1">Uncharacterized protein</fullName>
    </submittedName>
</protein>
<accession>A0ABS0DF70</accession>
<gene>
    <name evidence="1" type="ORF">IU449_18565</name>
</gene>
<reference evidence="1 2" key="1">
    <citation type="submission" date="2020-10" db="EMBL/GenBank/DDBJ databases">
        <title>Identification of Nocardia species via Next-generation sequencing and recognition of intraspecies genetic diversity.</title>
        <authorList>
            <person name="Li P."/>
            <person name="Li P."/>
            <person name="Lu B."/>
        </authorList>
    </citation>
    <scope>NUCLEOTIDE SEQUENCE [LARGE SCALE GENOMIC DNA]</scope>
    <source>
        <strain evidence="1 2">BJ06-0143</strain>
    </source>
</reference>
<organism evidence="1 2">
    <name type="scientific">Nocardia higoensis</name>
    <dbReference type="NCBI Taxonomy" id="228599"/>
    <lineage>
        <taxon>Bacteria</taxon>
        <taxon>Bacillati</taxon>
        <taxon>Actinomycetota</taxon>
        <taxon>Actinomycetes</taxon>
        <taxon>Mycobacteriales</taxon>
        <taxon>Nocardiaceae</taxon>
        <taxon>Nocardia</taxon>
    </lineage>
</organism>
<sequence>MIFTATLPARAAGAADIAVLAGAYAPAFYSGDTVTDIELVAPHGFSPMTGGASDYVGLTVRQLRDGVPVQVFAGLALDQAITLTPVVPVSIPLVSQPTLRKGDVLDVLMHQHGGGQAIQAGLTVSIFVS</sequence>